<evidence type="ECO:0000313" key="1">
    <source>
        <dbReference type="EMBL" id="QIZ78090.1"/>
    </source>
</evidence>
<dbReference type="KEGG" id="fes:HER31_14990"/>
<dbReference type="EMBL" id="CP051180">
    <property type="protein sequence ID" value="QIZ78090.1"/>
    <property type="molecule type" value="Genomic_DNA"/>
</dbReference>
<dbReference type="Pfam" id="PF12305">
    <property type="entry name" value="DUF3630"/>
    <property type="match status" value="1"/>
</dbReference>
<reference evidence="1 2" key="1">
    <citation type="submission" date="2020-04" db="EMBL/GenBank/DDBJ databases">
        <title>Ferrimonas sp. S7 isolated from sea water.</title>
        <authorList>
            <person name="Bae S.S."/>
            <person name="Baek K."/>
        </authorList>
    </citation>
    <scope>NUCLEOTIDE SEQUENCE [LARGE SCALE GENOMIC DNA]</scope>
    <source>
        <strain evidence="1 2">S7</strain>
    </source>
</reference>
<keyword evidence="2" id="KW-1185">Reference proteome</keyword>
<organism evidence="1 2">
    <name type="scientific">Ferrimonas lipolytica</name>
    <dbReference type="NCBI Taxonomy" id="2724191"/>
    <lineage>
        <taxon>Bacteria</taxon>
        <taxon>Pseudomonadati</taxon>
        <taxon>Pseudomonadota</taxon>
        <taxon>Gammaproteobacteria</taxon>
        <taxon>Alteromonadales</taxon>
        <taxon>Ferrimonadaceae</taxon>
        <taxon>Ferrimonas</taxon>
    </lineage>
</organism>
<sequence length="101" mass="11550">MEPNANSLLQQLTIQSSAPEQLLWHCPLTQEQTLLMVPTLLQRLDCQLGELQQGADRLFWLVTFEGEPLELHFESLCDSLWLQGNVDDIQFLRTLAAKVTE</sequence>
<dbReference type="InterPro" id="IPR022080">
    <property type="entry name" value="DUF3630"/>
</dbReference>
<protein>
    <submittedName>
        <fullName evidence="1">DUF3630 family protein</fullName>
    </submittedName>
</protein>
<dbReference type="AlphaFoldDB" id="A0A6H1UHK9"/>
<accession>A0A6H1UHK9</accession>
<name>A0A6H1UHK9_9GAMM</name>
<proteinExistence type="predicted"/>
<dbReference type="Proteomes" id="UP000501602">
    <property type="component" value="Chromosome"/>
</dbReference>
<gene>
    <name evidence="1" type="ORF">HER31_14990</name>
</gene>
<evidence type="ECO:0000313" key="2">
    <source>
        <dbReference type="Proteomes" id="UP000501602"/>
    </source>
</evidence>
<dbReference type="RefSeq" id="WP_168661720.1">
    <property type="nucleotide sequence ID" value="NZ_CP051180.1"/>
</dbReference>